<dbReference type="Gene3D" id="3.40.50.1820">
    <property type="entry name" value="alpha/beta hydrolase"/>
    <property type="match status" value="1"/>
</dbReference>
<dbReference type="PROSITE" id="PS50093">
    <property type="entry name" value="PKD"/>
    <property type="match status" value="1"/>
</dbReference>
<dbReference type="InterPro" id="IPR035986">
    <property type="entry name" value="PKD_dom_sf"/>
</dbReference>
<evidence type="ECO:0000259" key="3">
    <source>
        <dbReference type="PROSITE" id="PS50093"/>
    </source>
</evidence>
<dbReference type="AlphaFoldDB" id="A0A8J6PDM0"/>
<proteinExistence type="predicted"/>
<dbReference type="EMBL" id="JACVEL010000006">
    <property type="protein sequence ID" value="MBC9812958.1"/>
    <property type="molecule type" value="Genomic_DNA"/>
</dbReference>
<dbReference type="PANTHER" id="PTHR48081">
    <property type="entry name" value="AB HYDROLASE SUPERFAMILY PROTEIN C4A8.06C"/>
    <property type="match status" value="1"/>
</dbReference>
<dbReference type="InterPro" id="IPR000601">
    <property type="entry name" value="PKD_dom"/>
</dbReference>
<sequence length="660" mass="72753">MKIYFTLTSIIVAVNLFAQQQYTSDRYRHAIFNQVTIQNDVEYGSAPQWVWPYWNEALKLDVYQPTGDVVTNRPLIIFAHAGGFLNGSRGVDNMIAICDSFARKGYVTASLDYRKGFNPLDGQSAERAVYRGIQDGKAAVRYFKENAALYGIDTNYIYFGGMSAGGFMALHVAYMDQESERPASTYGGGTVNNLGCLDCSGNSFSHTSKIRAVLNYWGAIQDTLNIVPGDIPIMQMHGTDDPTVPYIYGQPFGLFTLPYVYGSAPIRERMDNLGIYNEFYTSDAPGRHMLDGSDNGTFSGNSPNSFWYDTLLPRTTDFLVLMTKSHPVKITQDTLIVCYGDSINLHVSGNSDSYFEWSYLSGSTYTGLGNTTDSLHHLFTDAGTYDIAVVEFNEVYCSSDTLWFHVIQQPELTPVLLTQDTFILCTGETADMKVTGNETSQYSWTLFAYSSSLPINNQSDSLSMVFTADGEFDIAVVELNAAGCSGDTVWFHIIQLPEIVADFSYQITDLSSVLFINNSVHSTSYNWDFGDGSTSADNQPEHIYTQNGAYTVTLTATDDNGCSETTTQTIVISGLSVDVLSGTGVYAFPNPFEDVLHLSNEINQAVTIEVTDLNGKTAAHTFTIDASSTAIINTREWSGGMYFVRITSGEGNNRVIKVVK</sequence>
<reference evidence="4" key="1">
    <citation type="submission" date="2020-09" db="EMBL/GenBank/DDBJ databases">
        <title>Taishania pollutisoli gen. nov., sp. nov., Isolated from Tetrabromobisphenol A-Contaminated Soil.</title>
        <authorList>
            <person name="Chen Q."/>
        </authorList>
    </citation>
    <scope>NUCLEOTIDE SEQUENCE</scope>
    <source>
        <strain evidence="4">CZZ-1</strain>
    </source>
</reference>
<dbReference type="SUPFAM" id="SSF49299">
    <property type="entry name" value="PKD domain"/>
    <property type="match status" value="1"/>
</dbReference>
<dbReference type="InterPro" id="IPR026444">
    <property type="entry name" value="Secre_tail"/>
</dbReference>
<organism evidence="4 5">
    <name type="scientific">Taishania pollutisoli</name>
    <dbReference type="NCBI Taxonomy" id="2766479"/>
    <lineage>
        <taxon>Bacteria</taxon>
        <taxon>Pseudomonadati</taxon>
        <taxon>Bacteroidota</taxon>
        <taxon>Flavobacteriia</taxon>
        <taxon>Flavobacteriales</taxon>
        <taxon>Crocinitomicaceae</taxon>
        <taxon>Taishania</taxon>
    </lineage>
</organism>
<dbReference type="InterPro" id="IPR029058">
    <property type="entry name" value="AB_hydrolase_fold"/>
</dbReference>
<evidence type="ECO:0000256" key="2">
    <source>
        <dbReference type="ARBA" id="ARBA00022801"/>
    </source>
</evidence>
<dbReference type="InterPro" id="IPR049492">
    <property type="entry name" value="BD-FAE-like_dom"/>
</dbReference>
<keyword evidence="2" id="KW-0378">Hydrolase</keyword>
<evidence type="ECO:0000256" key="1">
    <source>
        <dbReference type="ARBA" id="ARBA00022729"/>
    </source>
</evidence>
<evidence type="ECO:0000313" key="5">
    <source>
        <dbReference type="Proteomes" id="UP000652681"/>
    </source>
</evidence>
<dbReference type="RefSeq" id="WP_216714292.1">
    <property type="nucleotide sequence ID" value="NZ_JACVEL010000006.1"/>
</dbReference>
<dbReference type="InterPro" id="IPR013783">
    <property type="entry name" value="Ig-like_fold"/>
</dbReference>
<accession>A0A8J6PDM0</accession>
<evidence type="ECO:0000313" key="4">
    <source>
        <dbReference type="EMBL" id="MBC9812958.1"/>
    </source>
</evidence>
<dbReference type="GO" id="GO:0016787">
    <property type="term" value="F:hydrolase activity"/>
    <property type="evidence" value="ECO:0007669"/>
    <property type="project" value="UniProtKB-KW"/>
</dbReference>
<feature type="domain" description="PKD" evidence="3">
    <location>
        <begin position="523"/>
        <end position="572"/>
    </location>
</feature>
<dbReference type="Pfam" id="PF18962">
    <property type="entry name" value="Por_Secre_tail"/>
    <property type="match status" value="1"/>
</dbReference>
<name>A0A8J6PDM0_9FLAO</name>
<keyword evidence="1" id="KW-0732">Signal</keyword>
<keyword evidence="5" id="KW-1185">Reference proteome</keyword>
<dbReference type="SUPFAM" id="SSF53474">
    <property type="entry name" value="alpha/beta-Hydrolases"/>
    <property type="match status" value="1"/>
</dbReference>
<dbReference type="Pfam" id="PF18911">
    <property type="entry name" value="PKD_4"/>
    <property type="match status" value="1"/>
</dbReference>
<gene>
    <name evidence="4" type="ORF">H9Y05_10800</name>
</gene>
<dbReference type="Pfam" id="PF20434">
    <property type="entry name" value="BD-FAE"/>
    <property type="match status" value="1"/>
</dbReference>
<dbReference type="InterPro" id="IPR022409">
    <property type="entry name" value="PKD/Chitinase_dom"/>
</dbReference>
<protein>
    <submittedName>
        <fullName evidence="4">T9SS type A sorting domain-containing protein</fullName>
    </submittedName>
</protein>
<dbReference type="Gene3D" id="2.60.40.10">
    <property type="entry name" value="Immunoglobulins"/>
    <property type="match status" value="1"/>
</dbReference>
<dbReference type="CDD" id="cd00146">
    <property type="entry name" value="PKD"/>
    <property type="match status" value="1"/>
</dbReference>
<dbReference type="SMART" id="SM00089">
    <property type="entry name" value="PKD"/>
    <property type="match status" value="1"/>
</dbReference>
<comment type="caution">
    <text evidence="4">The sequence shown here is derived from an EMBL/GenBank/DDBJ whole genome shotgun (WGS) entry which is preliminary data.</text>
</comment>
<dbReference type="InterPro" id="IPR050300">
    <property type="entry name" value="GDXG_lipolytic_enzyme"/>
</dbReference>
<dbReference type="Proteomes" id="UP000652681">
    <property type="component" value="Unassembled WGS sequence"/>
</dbReference>
<dbReference type="NCBIfam" id="TIGR04183">
    <property type="entry name" value="Por_Secre_tail"/>
    <property type="match status" value="1"/>
</dbReference>